<name>A0A7I4C5F0_PHYPA</name>
<dbReference type="EnsemblPlants" id="Pp3c20_760V3.10">
    <property type="protein sequence ID" value="Pp3c20_760V3.10"/>
    <property type="gene ID" value="Pp3c20_760"/>
</dbReference>
<evidence type="ECO:0000259" key="1">
    <source>
        <dbReference type="Pfam" id="PF13649"/>
    </source>
</evidence>
<dbReference type="Gramene" id="Pp3c20_760V3.2">
    <property type="protein sequence ID" value="Pp3c20_760V3.2"/>
    <property type="gene ID" value="Pp3c20_760"/>
</dbReference>
<reference evidence="2" key="3">
    <citation type="submission" date="2020-12" db="UniProtKB">
        <authorList>
            <consortium name="EnsemblPlants"/>
        </authorList>
    </citation>
    <scope>IDENTIFICATION</scope>
</reference>
<evidence type="ECO:0000313" key="3">
    <source>
        <dbReference type="Proteomes" id="UP000006727"/>
    </source>
</evidence>
<accession>A0A7I4C5F0</accession>
<dbReference type="PANTHER" id="PTHR43464">
    <property type="entry name" value="METHYLTRANSFERASE"/>
    <property type="match status" value="1"/>
</dbReference>
<protein>
    <recommendedName>
        <fullName evidence="1">Methyltransferase domain-containing protein</fullName>
    </recommendedName>
</protein>
<dbReference type="EMBL" id="ABEU02000020">
    <property type="status" value="NOT_ANNOTATED_CDS"/>
    <property type="molecule type" value="Genomic_DNA"/>
</dbReference>
<dbReference type="Gramene" id="Pp3c20_760V3.10">
    <property type="protein sequence ID" value="Pp3c20_760V3.10"/>
    <property type="gene ID" value="Pp3c20_760"/>
</dbReference>
<dbReference type="Gene3D" id="3.40.50.150">
    <property type="entry name" value="Vaccinia Virus protein VP39"/>
    <property type="match status" value="1"/>
</dbReference>
<dbReference type="Gramene" id="Pp3c20_760V3.3">
    <property type="protein sequence ID" value="Pp3c20_760V3.3"/>
    <property type="gene ID" value="Pp3c20_760"/>
</dbReference>
<dbReference type="EnsemblPlants" id="Pp3c20_760V3.11">
    <property type="protein sequence ID" value="Pp3c20_760V3.11"/>
    <property type="gene ID" value="Pp3c20_760"/>
</dbReference>
<dbReference type="CDD" id="cd02440">
    <property type="entry name" value="AdoMet_MTases"/>
    <property type="match status" value="1"/>
</dbReference>
<proteinExistence type="predicted"/>
<dbReference type="Gramene" id="Pp3c20_760V3.11">
    <property type="protein sequence ID" value="Pp3c20_760V3.11"/>
    <property type="gene ID" value="Pp3c20_760"/>
</dbReference>
<sequence>MRVTACFFQLRSLLTMGDEDQQWVKYKDDYHEGVWAKDVLEIPFLEGFFKSFAEEKLKQGKPWKALDVGCGMGKYTTRLLRAGASYVLAIDVAAEMVAGAKKETEQFLLAHRSGGPAGIGEAEFHVCSAAHLTSIPRIEETTFDLAICIYLFCNLVSKEDVKQALGEISKLLRPGASLIVYELHFVEYLTGTAHERGDVEYVPKADGTGYKYFEDEGKPRTLRIRMKSGRQIEIVNRFYTLSFWVTALSEAGFQITQFHEPHTSLTDVPSDAPSFMRHYAERPTAMCWVCTKVSQ</sequence>
<dbReference type="PANTHER" id="PTHR43464:SF23">
    <property type="entry name" value="JUVENILE HORMONE ACID O-METHYLTRANSFERASE"/>
    <property type="match status" value="1"/>
</dbReference>
<reference evidence="2 3" key="1">
    <citation type="journal article" date="2008" name="Science">
        <title>The Physcomitrella genome reveals evolutionary insights into the conquest of land by plants.</title>
        <authorList>
            <person name="Rensing S."/>
            <person name="Lang D."/>
            <person name="Zimmer A."/>
            <person name="Terry A."/>
            <person name="Salamov A."/>
            <person name="Shapiro H."/>
            <person name="Nishiyama T."/>
            <person name="Perroud P.-F."/>
            <person name="Lindquist E."/>
            <person name="Kamisugi Y."/>
            <person name="Tanahashi T."/>
            <person name="Sakakibara K."/>
            <person name="Fujita T."/>
            <person name="Oishi K."/>
            <person name="Shin-I T."/>
            <person name="Kuroki Y."/>
            <person name="Toyoda A."/>
            <person name="Suzuki Y."/>
            <person name="Hashimoto A."/>
            <person name="Yamaguchi K."/>
            <person name="Sugano A."/>
            <person name="Kohara Y."/>
            <person name="Fujiyama A."/>
            <person name="Anterola A."/>
            <person name="Aoki S."/>
            <person name="Ashton N."/>
            <person name="Barbazuk W.B."/>
            <person name="Barker E."/>
            <person name="Bennetzen J."/>
            <person name="Bezanilla M."/>
            <person name="Blankenship R."/>
            <person name="Cho S.H."/>
            <person name="Dutcher S."/>
            <person name="Estelle M."/>
            <person name="Fawcett J.A."/>
            <person name="Gundlach H."/>
            <person name="Hanada K."/>
            <person name="Heyl A."/>
            <person name="Hicks K.A."/>
            <person name="Hugh J."/>
            <person name="Lohr M."/>
            <person name="Mayer K."/>
            <person name="Melkozernov A."/>
            <person name="Murata T."/>
            <person name="Nelson D."/>
            <person name="Pils B."/>
            <person name="Prigge M."/>
            <person name="Reiss B."/>
            <person name="Renner T."/>
            <person name="Rombauts S."/>
            <person name="Rushton P."/>
            <person name="Sanderfoot A."/>
            <person name="Schween G."/>
            <person name="Shiu S.-H."/>
            <person name="Stueber K."/>
            <person name="Theodoulou F.L."/>
            <person name="Tu H."/>
            <person name="Van de Peer Y."/>
            <person name="Verrier P.J."/>
            <person name="Waters E."/>
            <person name="Wood A."/>
            <person name="Yang L."/>
            <person name="Cove D."/>
            <person name="Cuming A."/>
            <person name="Hasebe M."/>
            <person name="Lucas S."/>
            <person name="Mishler D.B."/>
            <person name="Reski R."/>
            <person name="Grigoriev I."/>
            <person name="Quatrano R.S."/>
            <person name="Boore J.L."/>
        </authorList>
    </citation>
    <scope>NUCLEOTIDE SEQUENCE [LARGE SCALE GENOMIC DNA]</scope>
    <source>
        <strain evidence="2 3">cv. Gransden 2004</strain>
    </source>
</reference>
<organism evidence="2 3">
    <name type="scientific">Physcomitrium patens</name>
    <name type="common">Spreading-leaved earth moss</name>
    <name type="synonym">Physcomitrella patens</name>
    <dbReference type="NCBI Taxonomy" id="3218"/>
    <lineage>
        <taxon>Eukaryota</taxon>
        <taxon>Viridiplantae</taxon>
        <taxon>Streptophyta</taxon>
        <taxon>Embryophyta</taxon>
        <taxon>Bryophyta</taxon>
        <taxon>Bryophytina</taxon>
        <taxon>Bryopsida</taxon>
        <taxon>Funariidae</taxon>
        <taxon>Funariales</taxon>
        <taxon>Funariaceae</taxon>
        <taxon>Physcomitrium</taxon>
    </lineage>
</organism>
<dbReference type="InterPro" id="IPR041698">
    <property type="entry name" value="Methyltransf_25"/>
</dbReference>
<dbReference type="SUPFAM" id="SSF53335">
    <property type="entry name" value="S-adenosyl-L-methionine-dependent methyltransferases"/>
    <property type="match status" value="1"/>
</dbReference>
<dbReference type="GO" id="GO:0008168">
    <property type="term" value="F:methyltransferase activity"/>
    <property type="evidence" value="ECO:0000318"/>
    <property type="project" value="GO_Central"/>
</dbReference>
<dbReference type="Pfam" id="PF13649">
    <property type="entry name" value="Methyltransf_25"/>
    <property type="match status" value="1"/>
</dbReference>
<dbReference type="EnsemblPlants" id="Pp3c20_760V3.2">
    <property type="protein sequence ID" value="Pp3c20_760V3.2"/>
    <property type="gene ID" value="Pp3c20_760"/>
</dbReference>
<gene>
    <name evidence="2" type="primary">LOC112273119</name>
</gene>
<keyword evidence="3" id="KW-1185">Reference proteome</keyword>
<feature type="domain" description="Methyltransferase" evidence="1">
    <location>
        <begin position="66"/>
        <end position="175"/>
    </location>
</feature>
<dbReference type="InterPro" id="IPR029063">
    <property type="entry name" value="SAM-dependent_MTases_sf"/>
</dbReference>
<reference evidence="2 3" key="2">
    <citation type="journal article" date="2018" name="Plant J.">
        <title>The Physcomitrella patens chromosome-scale assembly reveals moss genome structure and evolution.</title>
        <authorList>
            <person name="Lang D."/>
            <person name="Ullrich K.K."/>
            <person name="Murat F."/>
            <person name="Fuchs J."/>
            <person name="Jenkins J."/>
            <person name="Haas F.B."/>
            <person name="Piednoel M."/>
            <person name="Gundlach H."/>
            <person name="Van Bel M."/>
            <person name="Meyberg R."/>
            <person name="Vives C."/>
            <person name="Morata J."/>
            <person name="Symeonidi A."/>
            <person name="Hiss M."/>
            <person name="Muchero W."/>
            <person name="Kamisugi Y."/>
            <person name="Saleh O."/>
            <person name="Blanc G."/>
            <person name="Decker E.L."/>
            <person name="van Gessel N."/>
            <person name="Grimwood J."/>
            <person name="Hayes R.D."/>
            <person name="Graham S.W."/>
            <person name="Gunter L.E."/>
            <person name="McDaniel S.F."/>
            <person name="Hoernstein S.N.W."/>
            <person name="Larsson A."/>
            <person name="Li F.W."/>
            <person name="Perroud P.F."/>
            <person name="Phillips J."/>
            <person name="Ranjan P."/>
            <person name="Rokshar D.S."/>
            <person name="Rothfels C.J."/>
            <person name="Schneider L."/>
            <person name="Shu S."/>
            <person name="Stevenson D.W."/>
            <person name="Thummler F."/>
            <person name="Tillich M."/>
            <person name="Villarreal Aguilar J.C."/>
            <person name="Widiez T."/>
            <person name="Wong G.K."/>
            <person name="Wymore A."/>
            <person name="Zhang Y."/>
            <person name="Zimmer A.D."/>
            <person name="Quatrano R.S."/>
            <person name="Mayer K.F.X."/>
            <person name="Goodstein D."/>
            <person name="Casacuberta J.M."/>
            <person name="Vandepoele K."/>
            <person name="Reski R."/>
            <person name="Cuming A.C."/>
            <person name="Tuskan G.A."/>
            <person name="Maumus F."/>
            <person name="Salse J."/>
            <person name="Schmutz J."/>
            <person name="Rensing S.A."/>
        </authorList>
    </citation>
    <scope>NUCLEOTIDE SEQUENCE [LARGE SCALE GENOMIC DNA]</scope>
    <source>
        <strain evidence="2 3">cv. Gransden 2004</strain>
    </source>
</reference>
<evidence type="ECO:0000313" key="2">
    <source>
        <dbReference type="EnsemblPlants" id="Pp3c20_760V3.2"/>
    </source>
</evidence>
<dbReference type="AlphaFoldDB" id="A0A7I4C5F0"/>
<dbReference type="EnsemblPlants" id="Pp3c20_760V3.3">
    <property type="protein sequence ID" value="Pp3c20_760V3.3"/>
    <property type="gene ID" value="Pp3c20_760"/>
</dbReference>
<dbReference type="Proteomes" id="UP000006727">
    <property type="component" value="Chromosome 20"/>
</dbReference>